<dbReference type="EMBL" id="JAOQKJ010000003">
    <property type="protein sequence ID" value="MCU6743825.1"/>
    <property type="molecule type" value="Genomic_DNA"/>
</dbReference>
<dbReference type="Proteomes" id="UP001652432">
    <property type="component" value="Unassembled WGS sequence"/>
</dbReference>
<gene>
    <name evidence="5" type="ORF">OCV77_04795</name>
</gene>
<feature type="domain" description="Solute-binding protein family 3/N-terminal" evidence="4">
    <location>
        <begin position="56"/>
        <end position="298"/>
    </location>
</feature>
<protein>
    <submittedName>
        <fullName evidence="5">Transporter substrate-binding domain-containing protein</fullName>
    </submittedName>
</protein>
<dbReference type="SUPFAM" id="SSF53850">
    <property type="entry name" value="Periplasmic binding protein-like II"/>
    <property type="match status" value="1"/>
</dbReference>
<feature type="compositionally biased region" description="Acidic residues" evidence="2">
    <location>
        <begin position="39"/>
        <end position="50"/>
    </location>
</feature>
<feature type="signal peptide" evidence="3">
    <location>
        <begin position="1"/>
        <end position="19"/>
    </location>
</feature>
<reference evidence="5 6" key="1">
    <citation type="journal article" date="2021" name="ISME Commun">
        <title>Automated analysis of genomic sequences facilitates high-throughput and comprehensive description of bacteria.</title>
        <authorList>
            <person name="Hitch T.C.A."/>
        </authorList>
    </citation>
    <scope>NUCLEOTIDE SEQUENCE [LARGE SCALE GENOMIC DNA]</scope>
    <source>
        <strain evidence="5 6">Sanger_18</strain>
    </source>
</reference>
<feature type="region of interest" description="Disordered" evidence="2">
    <location>
        <begin position="27"/>
        <end position="50"/>
    </location>
</feature>
<evidence type="ECO:0000256" key="2">
    <source>
        <dbReference type="SAM" id="MobiDB-lite"/>
    </source>
</evidence>
<dbReference type="Gene3D" id="3.40.190.10">
    <property type="entry name" value="Periplasmic binding protein-like II"/>
    <property type="match status" value="2"/>
</dbReference>
<dbReference type="PANTHER" id="PTHR35936">
    <property type="entry name" value="MEMBRANE-BOUND LYTIC MUREIN TRANSGLYCOSYLASE F"/>
    <property type="match status" value="1"/>
</dbReference>
<comment type="caution">
    <text evidence="5">The sequence shown here is derived from an EMBL/GenBank/DDBJ whole genome shotgun (WGS) entry which is preliminary data.</text>
</comment>
<dbReference type="InterPro" id="IPR001638">
    <property type="entry name" value="Solute-binding_3/MltF_N"/>
</dbReference>
<name>A0ABT2T0S3_9FIRM</name>
<dbReference type="SMART" id="SM00062">
    <property type="entry name" value="PBPb"/>
    <property type="match status" value="1"/>
</dbReference>
<dbReference type="Pfam" id="PF00497">
    <property type="entry name" value="SBP_bac_3"/>
    <property type="match status" value="1"/>
</dbReference>
<feature type="chain" id="PRO_5045131429" evidence="3">
    <location>
        <begin position="20"/>
        <end position="302"/>
    </location>
</feature>
<evidence type="ECO:0000313" key="6">
    <source>
        <dbReference type="Proteomes" id="UP001652432"/>
    </source>
</evidence>
<sequence>MKKKLLSVLLSAAMVLTLAGCGSGTETAETEEAAGAAEETTEASGAEDDAAEGSKVLKVAMECGYAPYNWTQPDDANGAVPINDSSDYAYGYDVMIAKKIADTLGYELQIVKLDWDALIPAVQSGTVDCVIAGQSTTAERLEMVDFSKPYYYATVVGLVKQDSAYANAAGLADLKGATCTSQLGTIWYDNCLSQIEDANIQPAQESAPAMLVALESGRTDLVVTDMPTAMAACAAYPDMKLLDFSGTDDDFSVSDEEVNIGISVQKGNTELIDGINSVLETMTVDDFNSLMQEAISVQPLAE</sequence>
<accession>A0ABT2T0S3</accession>
<keyword evidence="1 3" id="KW-0732">Signal</keyword>
<evidence type="ECO:0000259" key="4">
    <source>
        <dbReference type="SMART" id="SM00062"/>
    </source>
</evidence>
<evidence type="ECO:0000256" key="1">
    <source>
        <dbReference type="ARBA" id="ARBA00022729"/>
    </source>
</evidence>
<dbReference type="PROSITE" id="PS51257">
    <property type="entry name" value="PROKAR_LIPOPROTEIN"/>
    <property type="match status" value="1"/>
</dbReference>
<dbReference type="RefSeq" id="WP_262573784.1">
    <property type="nucleotide sequence ID" value="NZ_JAOQKJ010000003.1"/>
</dbReference>
<dbReference type="PANTHER" id="PTHR35936:SF17">
    <property type="entry name" value="ARGININE-BINDING EXTRACELLULAR PROTEIN ARTP"/>
    <property type="match status" value="1"/>
</dbReference>
<evidence type="ECO:0000256" key="3">
    <source>
        <dbReference type="SAM" id="SignalP"/>
    </source>
</evidence>
<organism evidence="5 6">
    <name type="scientific">Suilimivivens aceti</name>
    <dbReference type="NCBI Taxonomy" id="2981774"/>
    <lineage>
        <taxon>Bacteria</taxon>
        <taxon>Bacillati</taxon>
        <taxon>Bacillota</taxon>
        <taxon>Clostridia</taxon>
        <taxon>Lachnospirales</taxon>
        <taxon>Lachnospiraceae</taxon>
        <taxon>Suilimivivens</taxon>
    </lineage>
</organism>
<evidence type="ECO:0000313" key="5">
    <source>
        <dbReference type="EMBL" id="MCU6743825.1"/>
    </source>
</evidence>
<keyword evidence="6" id="KW-1185">Reference proteome</keyword>
<proteinExistence type="predicted"/>